<dbReference type="EMBL" id="QPII01000015">
    <property type="protein sequence ID" value="RCV87487.1"/>
    <property type="molecule type" value="Genomic_DNA"/>
</dbReference>
<gene>
    <name evidence="1" type="ORF">DU505_17090</name>
</gene>
<protein>
    <submittedName>
        <fullName evidence="1">Uncharacterized protein</fullName>
    </submittedName>
</protein>
<dbReference type="RefSeq" id="WP_147273093.1">
    <property type="nucleotide sequence ID" value="NZ_QPII01000015.1"/>
</dbReference>
<accession>A0A368TTB9</accession>
<keyword evidence="2" id="KW-1185">Reference proteome</keyword>
<organism evidence="1 2">
    <name type="scientific">Billgrantia montanilacus</name>
    <dbReference type="NCBI Taxonomy" id="2282305"/>
    <lineage>
        <taxon>Bacteria</taxon>
        <taxon>Pseudomonadati</taxon>
        <taxon>Pseudomonadota</taxon>
        <taxon>Gammaproteobacteria</taxon>
        <taxon>Oceanospirillales</taxon>
        <taxon>Halomonadaceae</taxon>
        <taxon>Billgrantia</taxon>
    </lineage>
</organism>
<name>A0A368TTB9_9GAMM</name>
<dbReference type="OrthoDB" id="6168481at2"/>
<sequence length="151" mass="16921">MPPTLSRELCEKATAARQRRDYHHRQFNQALTRLKTLGTHCPGVSCPRVQAAGLVLAKATRREVHAPFMTFADAIREHARDLPKNSRGDGVKRLANRAVGYMRELAHHVEREAAAQRELQLFQYTLETIEAGIEEAQGNGAIEGPGDRWAK</sequence>
<dbReference type="AlphaFoldDB" id="A0A368TTB9"/>
<proteinExistence type="predicted"/>
<evidence type="ECO:0000313" key="2">
    <source>
        <dbReference type="Proteomes" id="UP000252405"/>
    </source>
</evidence>
<evidence type="ECO:0000313" key="1">
    <source>
        <dbReference type="EMBL" id="RCV87487.1"/>
    </source>
</evidence>
<reference evidence="1 2" key="1">
    <citation type="submission" date="2018-07" db="EMBL/GenBank/DDBJ databases">
        <title>Halomonas montanilacus sp. nov., isolated from Lake Pengyan on Tibetan Plateau.</title>
        <authorList>
            <person name="Lu H."/>
            <person name="Xing P."/>
            <person name="Wu Q."/>
        </authorList>
    </citation>
    <scope>NUCLEOTIDE SEQUENCE [LARGE SCALE GENOMIC DNA]</scope>
    <source>
        <strain evidence="1 2">PYC7W</strain>
    </source>
</reference>
<comment type="caution">
    <text evidence="1">The sequence shown here is derived from an EMBL/GenBank/DDBJ whole genome shotgun (WGS) entry which is preliminary data.</text>
</comment>
<dbReference type="Proteomes" id="UP000252405">
    <property type="component" value="Unassembled WGS sequence"/>
</dbReference>